<feature type="compositionally biased region" description="Basic and acidic residues" evidence="1">
    <location>
        <begin position="73"/>
        <end position="85"/>
    </location>
</feature>
<dbReference type="EMBL" id="JAADYS010000816">
    <property type="protein sequence ID" value="KAF4466825.1"/>
    <property type="molecule type" value="Genomic_DNA"/>
</dbReference>
<evidence type="ECO:0000313" key="2">
    <source>
        <dbReference type="EMBL" id="KAF4466825.1"/>
    </source>
</evidence>
<organism evidence="2 3">
    <name type="scientific">Fusarium albosuccineum</name>
    <dbReference type="NCBI Taxonomy" id="1237068"/>
    <lineage>
        <taxon>Eukaryota</taxon>
        <taxon>Fungi</taxon>
        <taxon>Dikarya</taxon>
        <taxon>Ascomycota</taxon>
        <taxon>Pezizomycotina</taxon>
        <taxon>Sordariomycetes</taxon>
        <taxon>Hypocreomycetidae</taxon>
        <taxon>Hypocreales</taxon>
        <taxon>Nectriaceae</taxon>
        <taxon>Fusarium</taxon>
        <taxon>Fusarium decemcellulare species complex</taxon>
    </lineage>
</organism>
<feature type="region of interest" description="Disordered" evidence="1">
    <location>
        <begin position="171"/>
        <end position="206"/>
    </location>
</feature>
<evidence type="ECO:0000313" key="3">
    <source>
        <dbReference type="Proteomes" id="UP000554235"/>
    </source>
</evidence>
<comment type="caution">
    <text evidence="2">The sequence shown here is derived from an EMBL/GenBank/DDBJ whole genome shotgun (WGS) entry which is preliminary data.</text>
</comment>
<accession>A0A8H4LBX5</accession>
<dbReference type="AlphaFoldDB" id="A0A8H4LBX5"/>
<keyword evidence="3" id="KW-1185">Reference proteome</keyword>
<protein>
    <submittedName>
        <fullName evidence="2">Uncharacterized protein</fullName>
    </submittedName>
</protein>
<reference evidence="2 3" key="1">
    <citation type="submission" date="2020-01" db="EMBL/GenBank/DDBJ databases">
        <title>Identification and distribution of gene clusters putatively required for synthesis of sphingolipid metabolism inhibitors in phylogenetically diverse species of the filamentous fungus Fusarium.</title>
        <authorList>
            <person name="Kim H.-S."/>
            <person name="Busman M."/>
            <person name="Brown D.W."/>
            <person name="Divon H."/>
            <person name="Uhlig S."/>
            <person name="Proctor R.H."/>
        </authorList>
    </citation>
    <scope>NUCLEOTIDE SEQUENCE [LARGE SCALE GENOMIC DNA]</scope>
    <source>
        <strain evidence="2 3">NRRL 20459</strain>
    </source>
</reference>
<dbReference type="Proteomes" id="UP000554235">
    <property type="component" value="Unassembled WGS sequence"/>
</dbReference>
<feature type="region of interest" description="Disordered" evidence="1">
    <location>
        <begin position="1"/>
        <end position="90"/>
    </location>
</feature>
<evidence type="ECO:0000256" key="1">
    <source>
        <dbReference type="SAM" id="MobiDB-lite"/>
    </source>
</evidence>
<proteinExistence type="predicted"/>
<sequence length="206" mass="22328">MKHPNRFGEPQAVYGTCFALPEKDRRGSGTGSGQQPPVDDDRPTSDPGPGRNHPLAAPALTHGADADSDGDGEDGRTERESERESQRRRRRYYTKLYCASSLPNATRGRQERPEAGIGGILWWLGSTARSGKDGPTTYLPLMAIMAAGAGFRRRATLLVIVPKDPGSTVVCSSTSLQEKGNGDSPRANARRRRLRKTAVQLPETSD</sequence>
<gene>
    <name evidence="2" type="ORF">FALBO_6307</name>
</gene>
<name>A0A8H4LBX5_9HYPO</name>